<evidence type="ECO:0000256" key="4">
    <source>
        <dbReference type="ARBA" id="ARBA00022729"/>
    </source>
</evidence>
<proteinExistence type="inferred from homology"/>
<dbReference type="PROSITE" id="PS51485">
    <property type="entry name" value="PHYTOCYANIN"/>
    <property type="match status" value="1"/>
</dbReference>
<dbReference type="InterPro" id="IPR041846">
    <property type="entry name" value="ENL_dom"/>
</dbReference>
<feature type="signal peptide" evidence="10">
    <location>
        <begin position="1"/>
        <end position="23"/>
    </location>
</feature>
<dbReference type="InterPro" id="IPR008972">
    <property type="entry name" value="Cupredoxin"/>
</dbReference>
<feature type="chain" id="PRO_5047363355" description="Phytocyanin domain-containing protein" evidence="10">
    <location>
        <begin position="24"/>
        <end position="173"/>
    </location>
</feature>
<evidence type="ECO:0000259" key="11">
    <source>
        <dbReference type="PROSITE" id="PS51485"/>
    </source>
</evidence>
<name>A0ABQ9KXX3_HEVBR</name>
<dbReference type="PANTHER" id="PTHR33021:SF49">
    <property type="entry name" value="EARLY NODULIN-LIKE PROTEIN 21"/>
    <property type="match status" value="1"/>
</dbReference>
<keyword evidence="3" id="KW-0336">GPI-anchor</keyword>
<evidence type="ECO:0000256" key="7">
    <source>
        <dbReference type="ARBA" id="ARBA00023180"/>
    </source>
</evidence>
<keyword evidence="8" id="KW-0449">Lipoprotein</keyword>
<evidence type="ECO:0000313" key="12">
    <source>
        <dbReference type="EMBL" id="KAJ9152803.1"/>
    </source>
</evidence>
<keyword evidence="5" id="KW-0472">Membrane</keyword>
<accession>A0ABQ9KXX3</accession>
<evidence type="ECO:0000256" key="5">
    <source>
        <dbReference type="ARBA" id="ARBA00023136"/>
    </source>
</evidence>
<evidence type="ECO:0000256" key="2">
    <source>
        <dbReference type="ARBA" id="ARBA00022475"/>
    </source>
</evidence>
<feature type="domain" description="Phytocyanin" evidence="11">
    <location>
        <begin position="25"/>
        <end position="127"/>
    </location>
</feature>
<evidence type="ECO:0000256" key="8">
    <source>
        <dbReference type="ARBA" id="ARBA00023288"/>
    </source>
</evidence>
<evidence type="ECO:0000313" key="13">
    <source>
        <dbReference type="Proteomes" id="UP001174677"/>
    </source>
</evidence>
<dbReference type="Pfam" id="PF02298">
    <property type="entry name" value="Cu_bind_like"/>
    <property type="match status" value="1"/>
</dbReference>
<keyword evidence="4 10" id="KW-0732">Signal</keyword>
<keyword evidence="2" id="KW-1003">Cell membrane</keyword>
<reference evidence="12 13" key="1">
    <citation type="journal article" date="2023" name="Plant Biotechnol. J.">
        <title>Chromosome-level wild Hevea brasiliensis genome provides new tools for genomic-assisted breeding and valuable loci to elevate rubber yield.</title>
        <authorList>
            <person name="Cheng H."/>
            <person name="Song X."/>
            <person name="Hu Y."/>
            <person name="Wu T."/>
            <person name="Yang Q."/>
            <person name="An Z."/>
            <person name="Feng S."/>
            <person name="Deng Z."/>
            <person name="Wu W."/>
            <person name="Zeng X."/>
            <person name="Tu M."/>
            <person name="Wang X."/>
            <person name="Huang H."/>
        </authorList>
    </citation>
    <scope>NUCLEOTIDE SEQUENCE [LARGE SCALE GENOMIC DNA]</scope>
    <source>
        <strain evidence="12">MT/VB/25A 57/8</strain>
    </source>
</reference>
<evidence type="ECO:0000256" key="3">
    <source>
        <dbReference type="ARBA" id="ARBA00022622"/>
    </source>
</evidence>
<comment type="subcellular location">
    <subcellularLocation>
        <location evidence="1">Cell membrane</location>
        <topology evidence="1">Lipid-anchor</topology>
        <topology evidence="1">GPI-anchor</topology>
    </subcellularLocation>
</comment>
<dbReference type="CDD" id="cd11019">
    <property type="entry name" value="OsENODL1_like"/>
    <property type="match status" value="1"/>
</dbReference>
<protein>
    <recommendedName>
        <fullName evidence="11">Phytocyanin domain-containing protein</fullName>
    </recommendedName>
</protein>
<evidence type="ECO:0000256" key="9">
    <source>
        <dbReference type="ARBA" id="ARBA00035011"/>
    </source>
</evidence>
<dbReference type="InterPro" id="IPR039391">
    <property type="entry name" value="Phytocyanin-like"/>
</dbReference>
<organism evidence="12 13">
    <name type="scientific">Hevea brasiliensis</name>
    <name type="common">Para rubber tree</name>
    <name type="synonym">Siphonia brasiliensis</name>
    <dbReference type="NCBI Taxonomy" id="3981"/>
    <lineage>
        <taxon>Eukaryota</taxon>
        <taxon>Viridiplantae</taxon>
        <taxon>Streptophyta</taxon>
        <taxon>Embryophyta</taxon>
        <taxon>Tracheophyta</taxon>
        <taxon>Spermatophyta</taxon>
        <taxon>Magnoliopsida</taxon>
        <taxon>eudicotyledons</taxon>
        <taxon>Gunneridae</taxon>
        <taxon>Pentapetalae</taxon>
        <taxon>rosids</taxon>
        <taxon>fabids</taxon>
        <taxon>Malpighiales</taxon>
        <taxon>Euphorbiaceae</taxon>
        <taxon>Crotonoideae</taxon>
        <taxon>Micrandreae</taxon>
        <taxon>Hevea</taxon>
    </lineage>
</organism>
<dbReference type="InterPro" id="IPR003245">
    <property type="entry name" value="Phytocyanin_dom"/>
</dbReference>
<keyword evidence="7" id="KW-0325">Glycoprotein</keyword>
<dbReference type="Gene3D" id="2.60.40.420">
    <property type="entry name" value="Cupredoxins - blue copper proteins"/>
    <property type="match status" value="1"/>
</dbReference>
<keyword evidence="6" id="KW-1015">Disulfide bond</keyword>
<gene>
    <name evidence="12" type="ORF">P3X46_026324</name>
</gene>
<evidence type="ECO:0000256" key="10">
    <source>
        <dbReference type="SAM" id="SignalP"/>
    </source>
</evidence>
<evidence type="ECO:0000256" key="1">
    <source>
        <dbReference type="ARBA" id="ARBA00004609"/>
    </source>
</evidence>
<dbReference type="SUPFAM" id="SSF49503">
    <property type="entry name" value="Cupredoxins"/>
    <property type="match status" value="1"/>
</dbReference>
<evidence type="ECO:0000256" key="6">
    <source>
        <dbReference type="ARBA" id="ARBA00023157"/>
    </source>
</evidence>
<dbReference type="Proteomes" id="UP001174677">
    <property type="component" value="Chromosome 15"/>
</dbReference>
<comment type="caution">
    <text evidence="12">The sequence shown here is derived from an EMBL/GenBank/DDBJ whole genome shotgun (WGS) entry which is preliminary data.</text>
</comment>
<comment type="similarity">
    <text evidence="9">Belongs to the early nodulin-like (ENODL) family.</text>
</comment>
<keyword evidence="13" id="KW-1185">Reference proteome</keyword>
<dbReference type="EMBL" id="JARPOI010000015">
    <property type="protein sequence ID" value="KAJ9152803.1"/>
    <property type="molecule type" value="Genomic_DNA"/>
</dbReference>
<dbReference type="PANTHER" id="PTHR33021">
    <property type="entry name" value="BLUE COPPER PROTEIN"/>
    <property type="match status" value="1"/>
</dbReference>
<sequence length="173" mass="19348">MTTTKLLLLIFTIFSSLHYFSVSSFEYQVGGNKGWVVPPANDTRIYNYWASENRFQVGDTVRFRYKKDSVMEVTEEEYKKCNSSHPSFFSNTGNTVYKLDHSGPFYFVSGVSGHCEKGQKIIIKVMAPEEDYPLHGGGKKSAGSRPAVLPLGGSELAACLQLVLSYVASRVFY</sequence>